<evidence type="ECO:0000256" key="7">
    <source>
        <dbReference type="ARBA" id="ARBA00022777"/>
    </source>
</evidence>
<dbReference type="PRINTS" id="PR00347">
    <property type="entry name" value="THAUMATIN"/>
</dbReference>
<evidence type="ECO:0000256" key="3">
    <source>
        <dbReference type="ARBA" id="ARBA00022679"/>
    </source>
</evidence>
<evidence type="ECO:0000256" key="13">
    <source>
        <dbReference type="SAM" id="SignalP"/>
    </source>
</evidence>
<dbReference type="InterPro" id="IPR008271">
    <property type="entry name" value="Ser/Thr_kinase_AS"/>
</dbReference>
<dbReference type="InterPro" id="IPR011009">
    <property type="entry name" value="Kinase-like_dom_sf"/>
</dbReference>
<dbReference type="FunFam" id="2.60.110.10:FF:000004">
    <property type="entry name" value="THAUMATIN-LIKE PROTEIN 1"/>
    <property type="match status" value="1"/>
</dbReference>
<accession>A0A8S2B5W4</accession>
<evidence type="ECO:0000256" key="12">
    <source>
        <dbReference type="SAM" id="MobiDB-lite"/>
    </source>
</evidence>
<dbReference type="GO" id="GO:0016020">
    <property type="term" value="C:membrane"/>
    <property type="evidence" value="ECO:0007669"/>
    <property type="project" value="UniProtKB-SubCell"/>
</dbReference>
<keyword evidence="3" id="KW-0808">Transferase</keyword>
<dbReference type="InterPro" id="IPR001938">
    <property type="entry name" value="Thaumatin"/>
</dbReference>
<dbReference type="Gene3D" id="1.10.510.10">
    <property type="entry name" value="Transferase(Phosphotransferase) domain 1"/>
    <property type="match status" value="1"/>
</dbReference>
<keyword evidence="5 13" id="KW-0732">Signal</keyword>
<evidence type="ECO:0000313" key="16">
    <source>
        <dbReference type="Proteomes" id="UP000682877"/>
    </source>
</evidence>
<dbReference type="SUPFAM" id="SSF56112">
    <property type="entry name" value="Protein kinase-like (PK-like)"/>
    <property type="match status" value="1"/>
</dbReference>
<dbReference type="Pfam" id="PF00069">
    <property type="entry name" value="Pkinase"/>
    <property type="match status" value="1"/>
</dbReference>
<keyword evidence="8" id="KW-0067">ATP-binding</keyword>
<evidence type="ECO:0000256" key="1">
    <source>
        <dbReference type="ARBA" id="ARBA00004479"/>
    </source>
</evidence>
<dbReference type="PANTHER" id="PTHR31048">
    <property type="entry name" value="OS03G0233200 PROTEIN"/>
    <property type="match status" value="1"/>
</dbReference>
<dbReference type="Proteomes" id="UP000682877">
    <property type="component" value="Chromosome 7"/>
</dbReference>
<dbReference type="InterPro" id="IPR017949">
    <property type="entry name" value="Thaumatin_CS"/>
</dbReference>
<evidence type="ECO:0000313" key="15">
    <source>
        <dbReference type="EMBL" id="CAE6206682.1"/>
    </source>
</evidence>
<keyword evidence="6" id="KW-0547">Nucleotide-binding</keyword>
<evidence type="ECO:0000256" key="9">
    <source>
        <dbReference type="ARBA" id="ARBA00022989"/>
    </source>
</evidence>
<keyword evidence="10" id="KW-0472">Membrane</keyword>
<keyword evidence="16" id="KW-1185">Reference proteome</keyword>
<dbReference type="GO" id="GO:0004674">
    <property type="term" value="F:protein serine/threonine kinase activity"/>
    <property type="evidence" value="ECO:0007669"/>
    <property type="project" value="UniProtKB-KW"/>
</dbReference>
<dbReference type="InterPro" id="IPR000719">
    <property type="entry name" value="Prot_kinase_dom"/>
</dbReference>
<evidence type="ECO:0000256" key="5">
    <source>
        <dbReference type="ARBA" id="ARBA00022729"/>
    </source>
</evidence>
<proteinExistence type="predicted"/>
<keyword evidence="11" id="KW-0325">Glycoprotein</keyword>
<reference evidence="15" key="1">
    <citation type="submission" date="2021-01" db="EMBL/GenBank/DDBJ databases">
        <authorList>
            <person name="Bezrukov I."/>
        </authorList>
    </citation>
    <scope>NUCLEOTIDE SEQUENCE</scope>
</reference>
<evidence type="ECO:0000259" key="14">
    <source>
        <dbReference type="PROSITE" id="PS50011"/>
    </source>
</evidence>
<feature type="chain" id="PRO_5035864642" description="Protein kinase domain-containing protein" evidence="13">
    <location>
        <begin position="16"/>
        <end position="492"/>
    </location>
</feature>
<evidence type="ECO:0000256" key="6">
    <source>
        <dbReference type="ARBA" id="ARBA00022741"/>
    </source>
</evidence>
<dbReference type="SMART" id="SM00220">
    <property type="entry name" value="S_TKc"/>
    <property type="match status" value="1"/>
</dbReference>
<evidence type="ECO:0000256" key="8">
    <source>
        <dbReference type="ARBA" id="ARBA00022840"/>
    </source>
</evidence>
<dbReference type="Gene3D" id="2.60.110.10">
    <property type="entry name" value="Thaumatin"/>
    <property type="match status" value="1"/>
</dbReference>
<evidence type="ECO:0000256" key="11">
    <source>
        <dbReference type="ARBA" id="ARBA00023180"/>
    </source>
</evidence>
<feature type="domain" description="Protein kinase" evidence="14">
    <location>
        <begin position="101"/>
        <end position="458"/>
    </location>
</feature>
<evidence type="ECO:0000256" key="10">
    <source>
        <dbReference type="ARBA" id="ARBA00023136"/>
    </source>
</evidence>
<dbReference type="PROSITE" id="PS51367">
    <property type="entry name" value="THAUMATIN_2"/>
    <property type="match status" value="1"/>
</dbReference>
<feature type="region of interest" description="Disordered" evidence="12">
    <location>
        <begin position="469"/>
        <end position="492"/>
    </location>
</feature>
<protein>
    <recommendedName>
        <fullName evidence="14">Protein kinase domain-containing protein</fullName>
    </recommendedName>
</protein>
<evidence type="ECO:0000256" key="2">
    <source>
        <dbReference type="ARBA" id="ARBA00022527"/>
    </source>
</evidence>
<comment type="subcellular location">
    <subcellularLocation>
        <location evidence="1">Membrane</location>
        <topology evidence="1">Single-pass type I membrane protein</topology>
    </subcellularLocation>
</comment>
<sequence length="492" mass="53908">MFLLVSLLFVSRVTSRNFTIENKCDYTVWPGVLTTNTVPLSTTGFELKKGEARVINAPSSWTGRFWGRSLCSTSSKGNFSCATGDCGSGKIECSEGSAPPTTLAEFSLNGSNGQDFYDVSLVDGYNLPLVVVPQRPQSGQTCVSIGCVVNLTKTCPSELQVMGSSSEGEPIACMNACQKFKTAEFCCTGEYSTPQKCPPSLYAKNFKNECPLAYSYVYDDATSTFTCSNSPNYVITFCPPITSNTTNNNRSSAADPPFPAQPSKETNGGTKRISRGLEYLHNRCVTRIVHFDIKPQNILMDDHLCPKISDFGLAKLCKNKEVSIISMLDARGTAGYIAPEVFSKNFGGASHKSDVYSYGMVILEMIGARNINMVKNARSTNSSVYFPDWIYKDFEQGEIMRILGDQITEEEEKIAKKMVLVGLWCIQTNPSDRPPMIKVIEMLEGNLEALEIPPKPLLYLPAATVPETLEDSNETTSFSNPTQFERGTPSAS</sequence>
<name>A0A8S2B5W4_ARAAE</name>
<feature type="region of interest" description="Disordered" evidence="12">
    <location>
        <begin position="248"/>
        <end position="271"/>
    </location>
</feature>
<dbReference type="InterPro" id="IPR037176">
    <property type="entry name" value="Osmotin/thaumatin-like_sf"/>
</dbReference>
<dbReference type="PROSITE" id="PS50011">
    <property type="entry name" value="PROTEIN_KINASE_DOM"/>
    <property type="match status" value="1"/>
</dbReference>
<dbReference type="EMBL" id="LR999457">
    <property type="protein sequence ID" value="CAE6206682.1"/>
    <property type="molecule type" value="Genomic_DNA"/>
</dbReference>
<feature type="compositionally biased region" description="Polar residues" evidence="12">
    <location>
        <begin position="474"/>
        <end position="492"/>
    </location>
</feature>
<dbReference type="PROSITE" id="PS00316">
    <property type="entry name" value="THAUMATIN_1"/>
    <property type="match status" value="1"/>
</dbReference>
<dbReference type="GO" id="GO:0005524">
    <property type="term" value="F:ATP binding"/>
    <property type="evidence" value="ECO:0007669"/>
    <property type="project" value="UniProtKB-KW"/>
</dbReference>
<keyword evidence="2" id="KW-0723">Serine/threonine-protein kinase</keyword>
<dbReference type="SUPFAM" id="SSF49870">
    <property type="entry name" value="Osmotin, thaumatin-like protein"/>
    <property type="match status" value="1"/>
</dbReference>
<dbReference type="Pfam" id="PF00314">
    <property type="entry name" value="Thaumatin"/>
    <property type="match status" value="1"/>
</dbReference>
<dbReference type="PROSITE" id="PS00108">
    <property type="entry name" value="PROTEIN_KINASE_ST"/>
    <property type="match status" value="1"/>
</dbReference>
<keyword evidence="9" id="KW-1133">Transmembrane helix</keyword>
<dbReference type="FunFam" id="1.10.510.10:FF:000590">
    <property type="entry name" value="PR5-like receptor kinase"/>
    <property type="match status" value="1"/>
</dbReference>
<gene>
    <name evidence="15" type="ORF">AARE701A_LOCUS20188</name>
</gene>
<organism evidence="15 16">
    <name type="scientific">Arabidopsis arenosa</name>
    <name type="common">Sand rock-cress</name>
    <name type="synonym">Cardaminopsis arenosa</name>
    <dbReference type="NCBI Taxonomy" id="38785"/>
    <lineage>
        <taxon>Eukaryota</taxon>
        <taxon>Viridiplantae</taxon>
        <taxon>Streptophyta</taxon>
        <taxon>Embryophyta</taxon>
        <taxon>Tracheophyta</taxon>
        <taxon>Spermatophyta</taxon>
        <taxon>Magnoliopsida</taxon>
        <taxon>eudicotyledons</taxon>
        <taxon>Gunneridae</taxon>
        <taxon>Pentapetalae</taxon>
        <taxon>rosids</taxon>
        <taxon>malvids</taxon>
        <taxon>Brassicales</taxon>
        <taxon>Brassicaceae</taxon>
        <taxon>Camelineae</taxon>
        <taxon>Arabidopsis</taxon>
    </lineage>
</organism>
<dbReference type="SMART" id="SM00205">
    <property type="entry name" value="THN"/>
    <property type="match status" value="1"/>
</dbReference>
<evidence type="ECO:0000256" key="4">
    <source>
        <dbReference type="ARBA" id="ARBA00022692"/>
    </source>
</evidence>
<dbReference type="CDD" id="cd09218">
    <property type="entry name" value="TLP-PA"/>
    <property type="match status" value="1"/>
</dbReference>
<keyword evidence="4" id="KW-0812">Transmembrane</keyword>
<keyword evidence="7" id="KW-0418">Kinase</keyword>
<feature type="signal peptide" evidence="13">
    <location>
        <begin position="1"/>
        <end position="15"/>
    </location>
</feature>
<dbReference type="AlphaFoldDB" id="A0A8S2B5W4"/>